<reference evidence="1" key="2">
    <citation type="journal article" date="2015" name="Genome Announc.">
        <title>Draft Genome Sequence of Filamentous Marine Cyanobacterium Lyngbya confervoides Strain BDU141951.</title>
        <authorList>
            <person name="Chandrababunaidu M.M."/>
            <person name="Sen D."/>
            <person name="Tripathy S."/>
        </authorList>
    </citation>
    <scope>NUCLEOTIDE SEQUENCE</scope>
    <source>
        <strain evidence="1">BDU141951</strain>
    </source>
</reference>
<sequence>MRYNDREQKRLKQQKIDELRHQLRYANDYRERDYIAMQIAAMRRHG</sequence>
<accession>A0A8T6QQ26</accession>
<organism evidence="1">
    <name type="scientific">Lyngbya confervoides BDU141951</name>
    <dbReference type="NCBI Taxonomy" id="1574623"/>
    <lineage>
        <taxon>Bacteria</taxon>
        <taxon>Bacillati</taxon>
        <taxon>Cyanobacteriota</taxon>
        <taxon>Cyanophyceae</taxon>
        <taxon>Oscillatoriophycideae</taxon>
        <taxon>Oscillatoriales</taxon>
        <taxon>Microcoleaceae</taxon>
        <taxon>Lyngbya</taxon>
    </lineage>
</organism>
<proteinExistence type="predicted"/>
<dbReference type="EMBL" id="JTHE02000003">
    <property type="protein sequence ID" value="NEV67448.1"/>
    <property type="molecule type" value="Genomic_DNA"/>
</dbReference>
<name>A0A8T6QQ26_9CYAN</name>
<comment type="caution">
    <text evidence="1">The sequence shown here is derived from an EMBL/GenBank/DDBJ whole genome shotgun (WGS) entry which is preliminary data.</text>
</comment>
<dbReference type="AlphaFoldDB" id="A0A8T6QQ26"/>
<reference evidence="1" key="3">
    <citation type="submission" date="2020-02" db="EMBL/GenBank/DDBJ databases">
        <authorList>
            <person name="Sarangi A.N."/>
            <person name="Ghosh S."/>
            <person name="Mukherjee M."/>
            <person name="Tripathy S."/>
        </authorList>
    </citation>
    <scope>NUCLEOTIDE SEQUENCE</scope>
    <source>
        <strain evidence="1">BDU141951</strain>
    </source>
</reference>
<gene>
    <name evidence="1" type="ORF">QQ91_010000</name>
</gene>
<evidence type="ECO:0000313" key="1">
    <source>
        <dbReference type="EMBL" id="NEV67448.1"/>
    </source>
</evidence>
<protein>
    <submittedName>
        <fullName evidence="1">Uncharacterized protein</fullName>
    </submittedName>
</protein>
<reference evidence="1" key="1">
    <citation type="submission" date="2014-11" db="EMBL/GenBank/DDBJ databases">
        <authorList>
            <person name="Malar M.C."/>
            <person name="Sen D."/>
            <person name="Tripathy S."/>
        </authorList>
    </citation>
    <scope>NUCLEOTIDE SEQUENCE</scope>
    <source>
        <strain evidence="1">BDU141951</strain>
    </source>
</reference>